<gene>
    <name evidence="2" type="ORF">POM88_050203</name>
</gene>
<comment type="caution">
    <text evidence="2">The sequence shown here is derived from an EMBL/GenBank/DDBJ whole genome shotgun (WGS) entry which is preliminary data.</text>
</comment>
<evidence type="ECO:0000256" key="1">
    <source>
        <dbReference type="SAM" id="Phobius"/>
    </source>
</evidence>
<dbReference type="AlphaFoldDB" id="A0AAD8GX53"/>
<keyword evidence="3" id="KW-1185">Reference proteome</keyword>
<reference evidence="2" key="2">
    <citation type="submission" date="2023-05" db="EMBL/GenBank/DDBJ databases">
        <authorList>
            <person name="Schelkunov M.I."/>
        </authorList>
    </citation>
    <scope>NUCLEOTIDE SEQUENCE</scope>
    <source>
        <strain evidence="2">Hsosn_3</strain>
        <tissue evidence="2">Leaf</tissue>
    </source>
</reference>
<accession>A0AAD8GX53</accession>
<name>A0AAD8GX53_9APIA</name>
<protein>
    <submittedName>
        <fullName evidence="2">Uncharacterized protein</fullName>
    </submittedName>
</protein>
<keyword evidence="1" id="KW-1133">Transmembrane helix</keyword>
<feature type="transmembrane region" description="Helical" evidence="1">
    <location>
        <begin position="184"/>
        <end position="204"/>
    </location>
</feature>
<dbReference type="Proteomes" id="UP001237642">
    <property type="component" value="Unassembled WGS sequence"/>
</dbReference>
<organism evidence="2 3">
    <name type="scientific">Heracleum sosnowskyi</name>
    <dbReference type="NCBI Taxonomy" id="360622"/>
    <lineage>
        <taxon>Eukaryota</taxon>
        <taxon>Viridiplantae</taxon>
        <taxon>Streptophyta</taxon>
        <taxon>Embryophyta</taxon>
        <taxon>Tracheophyta</taxon>
        <taxon>Spermatophyta</taxon>
        <taxon>Magnoliopsida</taxon>
        <taxon>eudicotyledons</taxon>
        <taxon>Gunneridae</taxon>
        <taxon>Pentapetalae</taxon>
        <taxon>asterids</taxon>
        <taxon>campanulids</taxon>
        <taxon>Apiales</taxon>
        <taxon>Apiaceae</taxon>
        <taxon>Apioideae</taxon>
        <taxon>apioid superclade</taxon>
        <taxon>Tordylieae</taxon>
        <taxon>Tordyliinae</taxon>
        <taxon>Heracleum</taxon>
    </lineage>
</organism>
<evidence type="ECO:0000313" key="2">
    <source>
        <dbReference type="EMBL" id="KAK1356947.1"/>
    </source>
</evidence>
<dbReference type="EMBL" id="JAUIZM010000011">
    <property type="protein sequence ID" value="KAK1356947.1"/>
    <property type="molecule type" value="Genomic_DNA"/>
</dbReference>
<proteinExistence type="predicted"/>
<sequence>MKFLTTWVHTWQPISKSSKGDQFTVHFCTSNGTDLDPNNVLCRDAIELMKECISRLDIQHILDVNCGLDQPESDEIQSDYRITGDNLFPSWHDKPWCRVFCFSFILFMEGTRVTGTRKTYKVHELDEFAPKSGLFNVLPQLWKYGKHDVDLWLGNMKTSGNINLQLWLPFSSTFSSPENLCANLALASWLLFLACIVLLAIWSPEVVEFQMGKKCLVLGPGFFYSALHYDLKEGLQVPVQSALPFFKGADGRRRGVET</sequence>
<keyword evidence="1" id="KW-0812">Transmembrane</keyword>
<keyword evidence="1" id="KW-0472">Membrane</keyword>
<reference evidence="2" key="1">
    <citation type="submission" date="2023-02" db="EMBL/GenBank/DDBJ databases">
        <title>Genome of toxic invasive species Heracleum sosnowskyi carries increased number of genes despite the absence of recent whole-genome duplications.</title>
        <authorList>
            <person name="Schelkunov M."/>
            <person name="Shtratnikova V."/>
            <person name="Makarenko M."/>
            <person name="Klepikova A."/>
            <person name="Omelchenko D."/>
            <person name="Novikova G."/>
            <person name="Obukhova E."/>
            <person name="Bogdanov V."/>
            <person name="Penin A."/>
            <person name="Logacheva M."/>
        </authorList>
    </citation>
    <scope>NUCLEOTIDE SEQUENCE</scope>
    <source>
        <strain evidence="2">Hsosn_3</strain>
        <tissue evidence="2">Leaf</tissue>
    </source>
</reference>
<evidence type="ECO:0000313" key="3">
    <source>
        <dbReference type="Proteomes" id="UP001237642"/>
    </source>
</evidence>